<dbReference type="PANTHER" id="PTHR46481:SF10">
    <property type="entry name" value="ZINC FINGER BED DOMAIN-CONTAINING PROTEIN 39"/>
    <property type="match status" value="1"/>
</dbReference>
<evidence type="ECO:0000256" key="6">
    <source>
        <dbReference type="SAM" id="MobiDB-lite"/>
    </source>
</evidence>
<comment type="subcellular location">
    <subcellularLocation>
        <location evidence="1">Nucleus</location>
    </subcellularLocation>
</comment>
<evidence type="ECO:0000256" key="3">
    <source>
        <dbReference type="ARBA" id="ARBA00022771"/>
    </source>
</evidence>
<evidence type="ECO:0000256" key="4">
    <source>
        <dbReference type="ARBA" id="ARBA00022833"/>
    </source>
</evidence>
<keyword evidence="3" id="KW-0863">Zinc-finger</keyword>
<dbReference type="GO" id="GO:0008270">
    <property type="term" value="F:zinc ion binding"/>
    <property type="evidence" value="ECO:0007669"/>
    <property type="project" value="UniProtKB-KW"/>
</dbReference>
<evidence type="ECO:0000256" key="1">
    <source>
        <dbReference type="ARBA" id="ARBA00004123"/>
    </source>
</evidence>
<keyword evidence="2" id="KW-0479">Metal-binding</keyword>
<proteinExistence type="predicted"/>
<protein>
    <recommendedName>
        <fullName evidence="9">BED-type domain-containing protein</fullName>
    </recommendedName>
</protein>
<dbReference type="PANTHER" id="PTHR46481">
    <property type="entry name" value="ZINC FINGER BED DOMAIN-CONTAINING PROTEIN 4"/>
    <property type="match status" value="1"/>
</dbReference>
<evidence type="ECO:0000256" key="2">
    <source>
        <dbReference type="ARBA" id="ARBA00022723"/>
    </source>
</evidence>
<gene>
    <name evidence="7" type="ORF">LTR78_005318</name>
</gene>
<evidence type="ECO:0000313" key="7">
    <source>
        <dbReference type="EMBL" id="KAK3674974.1"/>
    </source>
</evidence>
<name>A0AAE0WNQ7_9PEZI</name>
<dbReference type="AlphaFoldDB" id="A0AAE0WNQ7"/>
<keyword evidence="4" id="KW-0862">Zinc</keyword>
<feature type="compositionally biased region" description="Acidic residues" evidence="6">
    <location>
        <begin position="95"/>
        <end position="105"/>
    </location>
</feature>
<accession>A0AAE0WNQ7</accession>
<feature type="region of interest" description="Disordered" evidence="6">
    <location>
        <begin position="86"/>
        <end position="105"/>
    </location>
</feature>
<evidence type="ECO:0000256" key="5">
    <source>
        <dbReference type="ARBA" id="ARBA00023242"/>
    </source>
</evidence>
<organism evidence="7 8">
    <name type="scientific">Recurvomyces mirabilis</name>
    <dbReference type="NCBI Taxonomy" id="574656"/>
    <lineage>
        <taxon>Eukaryota</taxon>
        <taxon>Fungi</taxon>
        <taxon>Dikarya</taxon>
        <taxon>Ascomycota</taxon>
        <taxon>Pezizomycotina</taxon>
        <taxon>Dothideomycetes</taxon>
        <taxon>Dothideomycetidae</taxon>
        <taxon>Mycosphaerellales</taxon>
        <taxon>Teratosphaeriaceae</taxon>
        <taxon>Recurvomyces</taxon>
    </lineage>
</organism>
<evidence type="ECO:0008006" key="9">
    <source>
        <dbReference type="Google" id="ProtNLM"/>
    </source>
</evidence>
<sequence length="206" mass="23322">MPRPKSLDECWDYVQREFLPEKQHPRVTCNFCSDQWTSKGKGRVLAHLSACKGLPLDLWEKYQSGREVGGPLPTRKSEAKVREKYVNGASRERLEEDDGDQEDYLPDLDADGDVDDDMTAAQQEAAIQACAQWIYACGLPLSTIEHPAFRTLLQLLNPAWRIPTRVELTHGMLEEEYRGGRDVVHEYLGRTGRVGLGADYQAPAYL</sequence>
<evidence type="ECO:0000313" key="8">
    <source>
        <dbReference type="Proteomes" id="UP001274830"/>
    </source>
</evidence>
<dbReference type="EMBL" id="JAUTXT010000017">
    <property type="protein sequence ID" value="KAK3674974.1"/>
    <property type="molecule type" value="Genomic_DNA"/>
</dbReference>
<keyword evidence="5" id="KW-0539">Nucleus</keyword>
<dbReference type="GO" id="GO:0005634">
    <property type="term" value="C:nucleus"/>
    <property type="evidence" value="ECO:0007669"/>
    <property type="project" value="UniProtKB-SubCell"/>
</dbReference>
<keyword evidence="8" id="KW-1185">Reference proteome</keyword>
<dbReference type="Proteomes" id="UP001274830">
    <property type="component" value="Unassembled WGS sequence"/>
</dbReference>
<dbReference type="InterPro" id="IPR052035">
    <property type="entry name" value="ZnF_BED_domain_contain"/>
</dbReference>
<comment type="caution">
    <text evidence="7">The sequence shown here is derived from an EMBL/GenBank/DDBJ whole genome shotgun (WGS) entry which is preliminary data.</text>
</comment>
<dbReference type="SUPFAM" id="SSF140996">
    <property type="entry name" value="Hermes dimerisation domain"/>
    <property type="match status" value="1"/>
</dbReference>
<reference evidence="7" key="1">
    <citation type="submission" date="2023-07" db="EMBL/GenBank/DDBJ databases">
        <title>Black Yeasts Isolated from many extreme environments.</title>
        <authorList>
            <person name="Coleine C."/>
            <person name="Stajich J.E."/>
            <person name="Selbmann L."/>
        </authorList>
    </citation>
    <scope>NUCLEOTIDE SEQUENCE</scope>
    <source>
        <strain evidence="7">CCFEE 5485</strain>
    </source>
</reference>